<comment type="caution">
    <text evidence="1">The sequence shown here is derived from an EMBL/GenBank/DDBJ whole genome shotgun (WGS) entry which is preliminary data.</text>
</comment>
<organism evidence="1 2">
    <name type="scientific">Planomonospora corallina</name>
    <dbReference type="NCBI Taxonomy" id="1806052"/>
    <lineage>
        <taxon>Bacteria</taxon>
        <taxon>Bacillati</taxon>
        <taxon>Actinomycetota</taxon>
        <taxon>Actinomycetes</taxon>
        <taxon>Streptosporangiales</taxon>
        <taxon>Streptosporangiaceae</taxon>
        <taxon>Planomonospora</taxon>
    </lineage>
</organism>
<name>A0ABV8ICK5_9ACTN</name>
<dbReference type="EMBL" id="JBHSBM010000023">
    <property type="protein sequence ID" value="MFC4060762.1"/>
    <property type="molecule type" value="Genomic_DNA"/>
</dbReference>
<accession>A0ABV8ICK5</accession>
<dbReference type="RefSeq" id="WP_377290309.1">
    <property type="nucleotide sequence ID" value="NZ_JBHSBM010000023.1"/>
</dbReference>
<sequence>MGPGSSGSGEIRMIFAFDPVRRVVLLIAGDKSGNRARWYEENIVIAEKRYAWHIADLNTREDD</sequence>
<dbReference type="InterPro" id="IPR009241">
    <property type="entry name" value="HigB-like"/>
</dbReference>
<protein>
    <submittedName>
        <fullName evidence="1">Type II toxin-antitoxin system RelE/ParE family toxin</fullName>
    </submittedName>
</protein>
<evidence type="ECO:0000313" key="2">
    <source>
        <dbReference type="Proteomes" id="UP001595850"/>
    </source>
</evidence>
<evidence type="ECO:0000313" key="1">
    <source>
        <dbReference type="EMBL" id="MFC4060762.1"/>
    </source>
</evidence>
<reference evidence="2" key="1">
    <citation type="journal article" date="2019" name="Int. J. Syst. Evol. Microbiol.">
        <title>The Global Catalogue of Microorganisms (GCM) 10K type strain sequencing project: providing services to taxonomists for standard genome sequencing and annotation.</title>
        <authorList>
            <consortium name="The Broad Institute Genomics Platform"/>
            <consortium name="The Broad Institute Genome Sequencing Center for Infectious Disease"/>
            <person name="Wu L."/>
            <person name="Ma J."/>
        </authorList>
    </citation>
    <scope>NUCLEOTIDE SEQUENCE [LARGE SCALE GENOMIC DNA]</scope>
    <source>
        <strain evidence="2">TBRC 4489</strain>
    </source>
</reference>
<gene>
    <name evidence="1" type="ORF">ACFOWE_20875</name>
</gene>
<keyword evidence="2" id="KW-1185">Reference proteome</keyword>
<dbReference type="Pfam" id="PF05973">
    <property type="entry name" value="Gp49"/>
    <property type="match status" value="1"/>
</dbReference>
<proteinExistence type="predicted"/>
<dbReference type="Proteomes" id="UP001595850">
    <property type="component" value="Unassembled WGS sequence"/>
</dbReference>